<evidence type="ECO:0000313" key="3">
    <source>
        <dbReference type="EMBL" id="MBO2465421.1"/>
    </source>
</evidence>
<protein>
    <submittedName>
        <fullName evidence="3">MBL fold metallo-hydrolase</fullName>
    </submittedName>
</protein>
<dbReference type="SMART" id="SM00849">
    <property type="entry name" value="Lactamase_B"/>
    <property type="match status" value="1"/>
</dbReference>
<evidence type="ECO:0000256" key="1">
    <source>
        <dbReference type="SAM" id="MobiDB-lite"/>
    </source>
</evidence>
<dbReference type="Proteomes" id="UP000680206">
    <property type="component" value="Unassembled WGS sequence"/>
</dbReference>
<feature type="compositionally biased region" description="Basic and acidic residues" evidence="1">
    <location>
        <begin position="7"/>
        <end position="26"/>
    </location>
</feature>
<evidence type="ECO:0000313" key="4">
    <source>
        <dbReference type="Proteomes" id="UP000680206"/>
    </source>
</evidence>
<dbReference type="Gene3D" id="3.60.15.10">
    <property type="entry name" value="Ribonuclease Z/Hydroxyacylglutathione hydrolase-like"/>
    <property type="match status" value="1"/>
</dbReference>
<organism evidence="3 4">
    <name type="scientific">Actinomadura violacea</name>
    <dbReference type="NCBI Taxonomy" id="2819934"/>
    <lineage>
        <taxon>Bacteria</taxon>
        <taxon>Bacillati</taxon>
        <taxon>Actinomycetota</taxon>
        <taxon>Actinomycetes</taxon>
        <taxon>Streptosporangiales</taxon>
        <taxon>Thermomonosporaceae</taxon>
        <taxon>Actinomadura</taxon>
    </lineage>
</organism>
<dbReference type="PANTHER" id="PTHR43223">
    <property type="entry name" value="ALKYL/ARYL-SULFATASE"/>
    <property type="match status" value="1"/>
</dbReference>
<dbReference type="InterPro" id="IPR029228">
    <property type="entry name" value="Alkyl_sulf_dimr"/>
</dbReference>
<dbReference type="Gene3D" id="1.25.40.880">
    <property type="entry name" value="Alkyl sulfatase, dimerisation domain"/>
    <property type="match status" value="1"/>
</dbReference>
<accession>A0ABS3S8T5</accession>
<sequence length="448" mass="49152">MSGENQEMLHHDPEHQDPEHHDEQESAARNPSSQWMEPGDRSPSEAKFFWTGGPVEVAPDTWFASTGSGVTAFATGEGLVLVDSGTRLFAPDMAERIRDRTDLPVHTAVYTHGHVDHAFGLGAFLYEGQPLPRIIGQAAMAERFNRYERTPEHNTVINSRQFGGRADDPTFRADELRFGAPEHPPNLYYQDAMELSVGGVRFELHACRGETDDHTWVFCPDRGVLCPGDLIIWGVPNAGNPQKAQRYPWDWAQGLRAMAATGARSMCPGHGGPIVDDPGLVRRVLLETAGLLDQIVERTLEALENGSPPHVDVVRAVKLPTSASPWLQPVYDEAEFIVRNVIRYYGGWWSGRPSELKPAPRQDVAVQIADLAGGVRALLERAASLAATDLRLACHLADYALEAAPRDEGVRAEVARIYTERAAGEPGLMATNIYHSAASYAQAGRPFA</sequence>
<dbReference type="InterPro" id="IPR001279">
    <property type="entry name" value="Metallo-B-lactamas"/>
</dbReference>
<keyword evidence="4" id="KW-1185">Reference proteome</keyword>
<dbReference type="PANTHER" id="PTHR43223:SF2">
    <property type="entry name" value="METALLO-BETA-LACTAMASE DOMAIN-CONTAINING PROTEIN"/>
    <property type="match status" value="1"/>
</dbReference>
<dbReference type="SUPFAM" id="SSF56281">
    <property type="entry name" value="Metallo-hydrolase/oxidoreductase"/>
    <property type="match status" value="1"/>
</dbReference>
<dbReference type="InterPro" id="IPR036866">
    <property type="entry name" value="RibonucZ/Hydroxyglut_hydro"/>
</dbReference>
<dbReference type="RefSeq" id="WP_208252271.1">
    <property type="nucleotide sequence ID" value="NZ_JAGEPF010000046.1"/>
</dbReference>
<name>A0ABS3S8T5_9ACTN</name>
<comment type="caution">
    <text evidence="3">The sequence shown here is derived from an EMBL/GenBank/DDBJ whole genome shotgun (WGS) entry which is preliminary data.</text>
</comment>
<evidence type="ECO:0000259" key="2">
    <source>
        <dbReference type="SMART" id="SM00849"/>
    </source>
</evidence>
<feature type="domain" description="Metallo-beta-lactamase" evidence="2">
    <location>
        <begin position="67"/>
        <end position="270"/>
    </location>
</feature>
<proteinExistence type="predicted"/>
<dbReference type="InterPro" id="IPR052195">
    <property type="entry name" value="Bact_Alkyl/Aryl-Sulfatase"/>
</dbReference>
<feature type="region of interest" description="Disordered" evidence="1">
    <location>
        <begin position="1"/>
        <end position="47"/>
    </location>
</feature>
<dbReference type="EMBL" id="JAGEPF010000046">
    <property type="protein sequence ID" value="MBO2465421.1"/>
    <property type="molecule type" value="Genomic_DNA"/>
</dbReference>
<dbReference type="InterPro" id="IPR038536">
    <property type="entry name" value="Alkyl/aryl-sulf_dimr_sf"/>
</dbReference>
<reference evidence="3 4" key="1">
    <citation type="submission" date="2021-03" db="EMBL/GenBank/DDBJ databases">
        <title>Actinomadura violae sp. nov., isolated from lichen in Thailand.</title>
        <authorList>
            <person name="Kanchanasin P."/>
            <person name="Saeng-In P."/>
            <person name="Phongsopitanun W."/>
            <person name="Yuki M."/>
            <person name="Kudo T."/>
            <person name="Ohkuma M."/>
            <person name="Tanasupawat S."/>
        </authorList>
    </citation>
    <scope>NUCLEOTIDE SEQUENCE [LARGE SCALE GENOMIC DNA]</scope>
    <source>
        <strain evidence="3 4">LCR2-06</strain>
    </source>
</reference>
<gene>
    <name evidence="3" type="ORF">J4709_48460</name>
</gene>
<dbReference type="Pfam" id="PF00753">
    <property type="entry name" value="Lactamase_B"/>
    <property type="match status" value="1"/>
</dbReference>
<dbReference type="Pfam" id="PF14863">
    <property type="entry name" value="Alkyl_sulf_dimr"/>
    <property type="match status" value="1"/>
</dbReference>